<reference evidence="3" key="1">
    <citation type="submission" date="2010-03" db="EMBL/GenBank/DDBJ databases">
        <title>The genome sequence of Ruminococcus sp. 18P13.</title>
        <authorList>
            <consortium name="metaHIT consortium -- http://www.metahit.eu/"/>
            <person name="Pajon A."/>
            <person name="Turner K."/>
            <person name="Parkhill J."/>
            <person name="Bernalier A."/>
        </authorList>
    </citation>
    <scope>NUCLEOTIDE SEQUENCE [LARGE SCALE GENOMIC DNA]</scope>
    <source>
        <strain evidence="3">Type strain: 18P13</strain>
    </source>
</reference>
<keyword evidence="4" id="KW-1185">Reference proteome</keyword>
<dbReference type="EMBL" id="FP929052">
    <property type="protein sequence ID" value="CBL17930.1"/>
    <property type="molecule type" value="Genomic_DNA"/>
</dbReference>
<dbReference type="PATRIC" id="fig|213810.4.peg.1784"/>
<feature type="transmembrane region" description="Helical" evidence="2">
    <location>
        <begin position="30"/>
        <end position="50"/>
    </location>
</feature>
<dbReference type="AlphaFoldDB" id="D4LE85"/>
<keyword evidence="2" id="KW-0472">Membrane</keyword>
<feature type="transmembrane region" description="Helical" evidence="2">
    <location>
        <begin position="282"/>
        <end position="305"/>
    </location>
</feature>
<evidence type="ECO:0000256" key="2">
    <source>
        <dbReference type="SAM" id="Phobius"/>
    </source>
</evidence>
<feature type="compositionally biased region" description="Low complexity" evidence="1">
    <location>
        <begin position="396"/>
        <end position="419"/>
    </location>
</feature>
<feature type="transmembrane region" description="Helical" evidence="2">
    <location>
        <begin position="205"/>
        <end position="227"/>
    </location>
</feature>
<dbReference type="RefSeq" id="WP_015558836.1">
    <property type="nucleotide sequence ID" value="NC_021039.1"/>
</dbReference>
<dbReference type="GeneID" id="83156560"/>
<evidence type="ECO:0000313" key="4">
    <source>
        <dbReference type="Proteomes" id="UP000007054"/>
    </source>
</evidence>
<name>D4LE85_RUMC1</name>
<keyword evidence="2" id="KW-1133">Transmembrane helix</keyword>
<dbReference type="HOGENOM" id="CLU_605316_0_0_9"/>
<dbReference type="KEGG" id="rch:RUM_18850"/>
<dbReference type="Proteomes" id="UP000007054">
    <property type="component" value="Chromosome"/>
</dbReference>
<organism evidence="3 4">
    <name type="scientific">Ruminococcus champanellensis (strain DSM 18848 / JCM 17042 / KCTC 15320 / 18P13)</name>
    <dbReference type="NCBI Taxonomy" id="213810"/>
    <lineage>
        <taxon>Bacteria</taxon>
        <taxon>Bacillati</taxon>
        <taxon>Bacillota</taxon>
        <taxon>Clostridia</taxon>
        <taxon>Eubacteriales</taxon>
        <taxon>Oscillospiraceae</taxon>
        <taxon>Ruminococcus</taxon>
    </lineage>
</organism>
<evidence type="ECO:0000256" key="1">
    <source>
        <dbReference type="SAM" id="MobiDB-lite"/>
    </source>
</evidence>
<evidence type="ECO:0000313" key="3">
    <source>
        <dbReference type="EMBL" id="CBL17930.1"/>
    </source>
</evidence>
<sequence length="452" mass="48828">MQCEKCGGELNEKGRCHVCGEKKRRSKGYVVGHSFLLVLATLILVNHLIACATARVLLNKDVIHKALENVKFSTVDVMHDEEKMTLAEYIRREYVTDPAVTTGDVEAVLNQMNLEALAMRKLDNYQNYYRGTEDTLETITPQEIVDILDKNQAMIQEKLQIEITQADKDTLVAEMQDSCTAYNEGVVRYYNTGIGRFWNRLQLNLWFMLGELVLLVVILVRWCVLFCSGRGRAAHGIRAFAITLLVPSGIYTLGGVGGYVAAKYLFQELPVLADITSGASAPLLMFGGIGVLAAVFMLILASMILSLTKKPAAEPEILSEIPAAAPECVEAPMQEPVPVVAGVSEEPAPLSAASETPTGEALTSTASEEEPSAEIPDDAPTGDTSVPEEAAAPTGEPIAPVEELPAEPAAASPIETTPEQESAPAFCKECGTQILQPGVQKFCIKCGKKLDS</sequence>
<proteinExistence type="predicted"/>
<gene>
    <name evidence="3" type="ordered locus">RUM_18850</name>
</gene>
<protein>
    <submittedName>
        <fullName evidence="3">Uncharacterized protein</fullName>
    </submittedName>
</protein>
<dbReference type="STRING" id="213810.RUM_18850"/>
<dbReference type="BioCyc" id="RCHA213810:RUM_RS09150-MONOMER"/>
<feature type="region of interest" description="Disordered" evidence="1">
    <location>
        <begin position="346"/>
        <end position="424"/>
    </location>
</feature>
<keyword evidence="2" id="KW-0812">Transmembrane</keyword>
<reference evidence="3" key="2">
    <citation type="submission" date="2010-03" db="EMBL/GenBank/DDBJ databases">
        <authorList>
            <person name="Pajon A."/>
        </authorList>
    </citation>
    <scope>NUCLEOTIDE SEQUENCE</scope>
    <source>
        <strain evidence="3">Type strain: 18P13</strain>
    </source>
</reference>
<feature type="transmembrane region" description="Helical" evidence="2">
    <location>
        <begin position="239"/>
        <end position="262"/>
    </location>
</feature>
<feature type="compositionally biased region" description="Acidic residues" evidence="1">
    <location>
        <begin position="367"/>
        <end position="377"/>
    </location>
</feature>
<accession>D4LE85</accession>